<dbReference type="GO" id="GO:0030153">
    <property type="term" value="P:bacteriocin immunity"/>
    <property type="evidence" value="ECO:0007669"/>
    <property type="project" value="InterPro"/>
</dbReference>
<accession>A0A1G6U4F4</accession>
<dbReference type="Pfam" id="PF06713">
    <property type="entry name" value="bPH_4"/>
    <property type="match status" value="1"/>
</dbReference>
<dbReference type="Proteomes" id="UP000198501">
    <property type="component" value="Unassembled WGS sequence"/>
</dbReference>
<dbReference type="AlphaFoldDB" id="A0A1G6U4F4"/>
<organism evidence="4 5">
    <name type="scientific">Psychrobacter pacificensis</name>
    <dbReference type="NCBI Taxonomy" id="112002"/>
    <lineage>
        <taxon>Bacteria</taxon>
        <taxon>Pseudomonadati</taxon>
        <taxon>Pseudomonadota</taxon>
        <taxon>Gammaproteobacteria</taxon>
        <taxon>Moraxellales</taxon>
        <taxon>Moraxellaceae</taxon>
        <taxon>Psychrobacter</taxon>
    </lineage>
</organism>
<feature type="domain" description="Uncharacterized protein YyaB-like PH" evidence="2">
    <location>
        <begin position="65"/>
        <end position="135"/>
    </location>
</feature>
<feature type="transmembrane region" description="Helical" evidence="1">
    <location>
        <begin position="12"/>
        <end position="31"/>
    </location>
</feature>
<reference evidence="4 5" key="2">
    <citation type="submission" date="2016-10" db="EMBL/GenBank/DDBJ databases">
        <authorList>
            <person name="de Groot N.N."/>
        </authorList>
    </citation>
    <scope>NUCLEOTIDE SEQUENCE [LARGE SCALE GENOMIC DNA]</scope>
    <source>
        <strain evidence="4 5">DSM 23406</strain>
    </source>
</reference>
<keyword evidence="1" id="KW-1133">Transmembrane helix</keyword>
<keyword evidence="6" id="KW-1185">Reference proteome</keyword>
<sequence>MINTVFASKIDLWLAFLILGFSLLLILVPVGEWIYNNSSIKRTIFISLFTMPGAILLLLIFFSVKYSLSDDELLVNYGFSTRSISLKDITQITPTNSTLSAPALSLDRIEIIYKGGSIVISPKDKDGFYHAIQERVPALKNDGNDGLIKN</sequence>
<dbReference type="EMBL" id="FNAL01000001">
    <property type="protein sequence ID" value="SDD36302.1"/>
    <property type="molecule type" value="Genomic_DNA"/>
</dbReference>
<gene>
    <name evidence="3" type="ORF">GCM10007915_26070</name>
    <name evidence="4" type="ORF">SAMN05660405_00079</name>
</gene>
<proteinExistence type="predicted"/>
<evidence type="ECO:0000313" key="6">
    <source>
        <dbReference type="Proteomes" id="UP001156645"/>
    </source>
</evidence>
<evidence type="ECO:0000313" key="5">
    <source>
        <dbReference type="Proteomes" id="UP000198501"/>
    </source>
</evidence>
<reference evidence="3" key="1">
    <citation type="journal article" date="2014" name="Int. J. Syst. Evol. Microbiol.">
        <title>Complete genome of a new Firmicutes species belonging to the dominant human colonic microbiota ('Ruminococcus bicirculans') reveals two chromosomes and a selective capacity to utilize plant glucans.</title>
        <authorList>
            <consortium name="NISC Comparative Sequencing Program"/>
            <person name="Wegmann U."/>
            <person name="Louis P."/>
            <person name="Goesmann A."/>
            <person name="Henrissat B."/>
            <person name="Duncan S.H."/>
            <person name="Flint H.J."/>
        </authorList>
    </citation>
    <scope>NUCLEOTIDE SEQUENCE</scope>
    <source>
        <strain evidence="3">NBRC 103191</strain>
    </source>
</reference>
<dbReference type="RefSeq" id="WP_093067414.1">
    <property type="nucleotide sequence ID" value="NZ_BSOK01000061.1"/>
</dbReference>
<protein>
    <submittedName>
        <fullName evidence="4">PH domain-containing protein</fullName>
    </submittedName>
</protein>
<dbReference type="GeneID" id="300925033"/>
<dbReference type="Proteomes" id="UP001156645">
    <property type="component" value="Unassembled WGS sequence"/>
</dbReference>
<name>A0A1G6U4F4_9GAMM</name>
<evidence type="ECO:0000259" key="2">
    <source>
        <dbReference type="Pfam" id="PF06713"/>
    </source>
</evidence>
<evidence type="ECO:0000313" key="3">
    <source>
        <dbReference type="EMBL" id="GLR30368.1"/>
    </source>
</evidence>
<feature type="transmembrane region" description="Helical" evidence="1">
    <location>
        <begin position="43"/>
        <end position="64"/>
    </location>
</feature>
<keyword evidence="1" id="KW-0812">Transmembrane</keyword>
<dbReference type="EMBL" id="BSOK01000061">
    <property type="protein sequence ID" value="GLR30368.1"/>
    <property type="molecule type" value="Genomic_DNA"/>
</dbReference>
<keyword evidence="1" id="KW-0472">Membrane</keyword>
<evidence type="ECO:0000313" key="4">
    <source>
        <dbReference type="EMBL" id="SDD36302.1"/>
    </source>
</evidence>
<reference evidence="6" key="3">
    <citation type="journal article" date="2019" name="Int. J. Syst. Evol. Microbiol.">
        <title>The Global Catalogue of Microorganisms (GCM) 10K type strain sequencing project: providing services to taxonomists for standard genome sequencing and annotation.</title>
        <authorList>
            <consortium name="The Broad Institute Genomics Platform"/>
            <consortium name="The Broad Institute Genome Sequencing Center for Infectious Disease"/>
            <person name="Wu L."/>
            <person name="Ma J."/>
        </authorList>
    </citation>
    <scope>NUCLEOTIDE SEQUENCE [LARGE SCALE GENOMIC DNA]</scope>
    <source>
        <strain evidence="6">NBRC 103191</strain>
    </source>
</reference>
<reference evidence="3" key="4">
    <citation type="submission" date="2023-01" db="EMBL/GenBank/DDBJ databases">
        <title>Draft genome sequence of Psychrobacter pacificensis strain NBRC 103191.</title>
        <authorList>
            <person name="Sun Q."/>
            <person name="Mori K."/>
        </authorList>
    </citation>
    <scope>NUCLEOTIDE SEQUENCE</scope>
    <source>
        <strain evidence="3">NBRC 103191</strain>
    </source>
</reference>
<evidence type="ECO:0000256" key="1">
    <source>
        <dbReference type="SAM" id="Phobius"/>
    </source>
</evidence>
<dbReference type="InterPro" id="IPR009589">
    <property type="entry name" value="PH_YyaB-like"/>
</dbReference>